<dbReference type="Proteomes" id="UP001328107">
    <property type="component" value="Unassembled WGS sequence"/>
</dbReference>
<sequence length="300" mass="33771">LPISLPQDDSSDMDFTRSIDQVLPNERLGGDQTESMDEPMLNEDLIDNFGDAKSNSGDQRENDGVDDTVDDITKDKDASETSEGKKRRRSSRIVPGNVKYAESGEESDGEMGSTVKKRKLASVETKSDVAPLKRKSSSKGASQSSTVKMNKDDSNDNETEKRRLKCPECEYRSRNVCAWISHLRSKHSTTPIEAGYLLRCECGHESYSIRHSYECDVANFTVVHKKMDAPVIPCVMCDIHPKTLCGYTTHLHRHHNTTLLAQGIYLMCSCGFKCTSHKVHKYHDKKCSGYEFSLHKHDEE</sequence>
<dbReference type="InterPro" id="IPR013087">
    <property type="entry name" value="Znf_C2H2_type"/>
</dbReference>
<evidence type="ECO:0000256" key="1">
    <source>
        <dbReference type="SAM" id="MobiDB-lite"/>
    </source>
</evidence>
<reference evidence="4" key="1">
    <citation type="submission" date="2022-10" db="EMBL/GenBank/DDBJ databases">
        <title>Genome assembly of Pristionchus species.</title>
        <authorList>
            <person name="Yoshida K."/>
            <person name="Sommer R.J."/>
        </authorList>
    </citation>
    <scope>NUCLEOTIDE SEQUENCE [LARGE SCALE GENOMIC DNA]</scope>
    <source>
        <strain evidence="4">RS5460</strain>
    </source>
</reference>
<feature type="compositionally biased region" description="Basic and acidic residues" evidence="1">
    <location>
        <begin position="149"/>
        <end position="159"/>
    </location>
</feature>
<feature type="domain" description="C2H2-type" evidence="2">
    <location>
        <begin position="164"/>
        <end position="187"/>
    </location>
</feature>
<name>A0AAN5CTL4_9BILA</name>
<evidence type="ECO:0000313" key="3">
    <source>
        <dbReference type="EMBL" id="GMR50598.1"/>
    </source>
</evidence>
<keyword evidence="4" id="KW-1185">Reference proteome</keyword>
<protein>
    <recommendedName>
        <fullName evidence="2">C2H2-type domain-containing protein</fullName>
    </recommendedName>
</protein>
<feature type="non-terminal residue" evidence="3">
    <location>
        <position position="1"/>
    </location>
</feature>
<evidence type="ECO:0000313" key="4">
    <source>
        <dbReference type="Proteomes" id="UP001328107"/>
    </source>
</evidence>
<evidence type="ECO:0000259" key="2">
    <source>
        <dbReference type="SMART" id="SM00355"/>
    </source>
</evidence>
<gene>
    <name evidence="3" type="ORF">PMAYCL1PPCAC_20793</name>
</gene>
<proteinExistence type="predicted"/>
<feature type="compositionally biased region" description="Basic and acidic residues" evidence="1">
    <location>
        <begin position="71"/>
        <end position="84"/>
    </location>
</feature>
<dbReference type="AlphaFoldDB" id="A0AAN5CTL4"/>
<dbReference type="SMART" id="SM00355">
    <property type="entry name" value="ZnF_C2H2"/>
    <property type="match status" value="2"/>
</dbReference>
<feature type="region of interest" description="Disordered" evidence="1">
    <location>
        <begin position="1"/>
        <end position="159"/>
    </location>
</feature>
<comment type="caution">
    <text evidence="3">The sequence shown here is derived from an EMBL/GenBank/DDBJ whole genome shotgun (WGS) entry which is preliminary data.</text>
</comment>
<feature type="compositionally biased region" description="Acidic residues" evidence="1">
    <location>
        <begin position="34"/>
        <end position="46"/>
    </location>
</feature>
<organism evidence="3 4">
    <name type="scientific">Pristionchus mayeri</name>
    <dbReference type="NCBI Taxonomy" id="1317129"/>
    <lineage>
        <taxon>Eukaryota</taxon>
        <taxon>Metazoa</taxon>
        <taxon>Ecdysozoa</taxon>
        <taxon>Nematoda</taxon>
        <taxon>Chromadorea</taxon>
        <taxon>Rhabditida</taxon>
        <taxon>Rhabditina</taxon>
        <taxon>Diplogasteromorpha</taxon>
        <taxon>Diplogasteroidea</taxon>
        <taxon>Neodiplogasteridae</taxon>
        <taxon>Pristionchus</taxon>
    </lineage>
</organism>
<feature type="compositionally biased region" description="Low complexity" evidence="1">
    <location>
        <begin position="138"/>
        <end position="148"/>
    </location>
</feature>
<dbReference type="EMBL" id="BTRK01000004">
    <property type="protein sequence ID" value="GMR50598.1"/>
    <property type="molecule type" value="Genomic_DNA"/>
</dbReference>
<feature type="domain" description="C2H2-type" evidence="2">
    <location>
        <begin position="232"/>
        <end position="254"/>
    </location>
</feature>
<accession>A0AAN5CTL4</accession>